<name>A0ABQ4WCE3_9ASTR</name>
<reference evidence="1" key="2">
    <citation type="submission" date="2022-01" db="EMBL/GenBank/DDBJ databases">
        <authorList>
            <person name="Yamashiro T."/>
            <person name="Shiraishi A."/>
            <person name="Satake H."/>
            <person name="Nakayama K."/>
        </authorList>
    </citation>
    <scope>NUCLEOTIDE SEQUENCE</scope>
</reference>
<sequence>MDDDSETTELQSLMEVIPDKEEVAIDAIPLAVKPPKIARYGSTRPEEGSDRVLWGDLKTIFLSSSQNSLRIHKVFRSILLVMVKLLMKKLDDFGEEYQVYERIVGIKRLLDAVGINAALIDVNAAQLN</sequence>
<dbReference type="EMBL" id="BQNB010008525">
    <property type="protein sequence ID" value="GJS50565.1"/>
    <property type="molecule type" value="Genomic_DNA"/>
</dbReference>
<reference evidence="1" key="1">
    <citation type="journal article" date="2022" name="Int. J. Mol. Sci.">
        <title>Draft Genome of Tanacetum Coccineum: Genomic Comparison of Closely Related Tanacetum-Family Plants.</title>
        <authorList>
            <person name="Yamashiro T."/>
            <person name="Shiraishi A."/>
            <person name="Nakayama K."/>
            <person name="Satake H."/>
        </authorList>
    </citation>
    <scope>NUCLEOTIDE SEQUENCE</scope>
</reference>
<comment type="caution">
    <text evidence="1">The sequence shown here is derived from an EMBL/GenBank/DDBJ whole genome shotgun (WGS) entry which is preliminary data.</text>
</comment>
<gene>
    <name evidence="1" type="ORF">Tco_0623927</name>
</gene>
<dbReference type="Proteomes" id="UP001151760">
    <property type="component" value="Unassembled WGS sequence"/>
</dbReference>
<proteinExistence type="predicted"/>
<keyword evidence="2" id="KW-1185">Reference proteome</keyword>
<evidence type="ECO:0000313" key="1">
    <source>
        <dbReference type="EMBL" id="GJS50565.1"/>
    </source>
</evidence>
<organism evidence="1 2">
    <name type="scientific">Tanacetum coccineum</name>
    <dbReference type="NCBI Taxonomy" id="301880"/>
    <lineage>
        <taxon>Eukaryota</taxon>
        <taxon>Viridiplantae</taxon>
        <taxon>Streptophyta</taxon>
        <taxon>Embryophyta</taxon>
        <taxon>Tracheophyta</taxon>
        <taxon>Spermatophyta</taxon>
        <taxon>Magnoliopsida</taxon>
        <taxon>eudicotyledons</taxon>
        <taxon>Gunneridae</taxon>
        <taxon>Pentapetalae</taxon>
        <taxon>asterids</taxon>
        <taxon>campanulids</taxon>
        <taxon>Asterales</taxon>
        <taxon>Asteraceae</taxon>
        <taxon>Asteroideae</taxon>
        <taxon>Anthemideae</taxon>
        <taxon>Anthemidinae</taxon>
        <taxon>Tanacetum</taxon>
    </lineage>
</organism>
<protein>
    <submittedName>
        <fullName evidence="1">Uncharacterized protein</fullName>
    </submittedName>
</protein>
<accession>A0ABQ4WCE3</accession>
<evidence type="ECO:0000313" key="2">
    <source>
        <dbReference type="Proteomes" id="UP001151760"/>
    </source>
</evidence>